<dbReference type="SUPFAM" id="SSF46689">
    <property type="entry name" value="Homeodomain-like"/>
    <property type="match status" value="1"/>
</dbReference>
<dbReference type="InterPro" id="IPR009057">
    <property type="entry name" value="Homeodomain-like_sf"/>
</dbReference>
<dbReference type="PROSITE" id="PS50977">
    <property type="entry name" value="HTH_TETR_2"/>
    <property type="match status" value="1"/>
</dbReference>
<keyword evidence="1 2" id="KW-0238">DNA-binding</keyword>
<dbReference type="Pfam" id="PF00440">
    <property type="entry name" value="TetR_N"/>
    <property type="match status" value="1"/>
</dbReference>
<reference evidence="5" key="1">
    <citation type="journal article" date="2019" name="Int. J. Syst. Evol. Microbiol.">
        <title>The Global Catalogue of Microorganisms (GCM) 10K type strain sequencing project: providing services to taxonomists for standard genome sequencing and annotation.</title>
        <authorList>
            <consortium name="The Broad Institute Genomics Platform"/>
            <consortium name="The Broad Institute Genome Sequencing Center for Infectious Disease"/>
            <person name="Wu L."/>
            <person name="Ma J."/>
        </authorList>
    </citation>
    <scope>NUCLEOTIDE SEQUENCE [LARGE SCALE GENOMIC DNA]</scope>
    <source>
        <strain evidence="5">JCM 16112</strain>
    </source>
</reference>
<gene>
    <name evidence="4" type="ORF">GCM10009119_41860</name>
</gene>
<evidence type="ECO:0000259" key="3">
    <source>
        <dbReference type="PROSITE" id="PS50977"/>
    </source>
</evidence>
<accession>A0ABP3YHZ8</accession>
<sequence>MTSNDVSSGTWLNLGYKLFSEEGHEGLQIERLARILGKNKSGFYHFFGDKDTFLERLMELHLEREEALAPKFIVLEKIDSQFIRLMVENKEAILFQTQLVKNRDLKLFQETYHHTNQVIEGVVQSVWVKYLGVSEEVSMKYWRLIRDTFYARVTSKTFNQEWLLDFIEEAKSILSEAQNNSASS</sequence>
<proteinExistence type="predicted"/>
<dbReference type="EMBL" id="BAAAFI010000049">
    <property type="protein sequence ID" value="GAA0881216.1"/>
    <property type="molecule type" value="Genomic_DNA"/>
</dbReference>
<dbReference type="RefSeq" id="WP_343854988.1">
    <property type="nucleotide sequence ID" value="NZ_BAAAFI010000049.1"/>
</dbReference>
<protein>
    <recommendedName>
        <fullName evidence="3">HTH tetR-type domain-containing protein</fullName>
    </recommendedName>
</protein>
<comment type="caution">
    <text evidence="4">The sequence shown here is derived from an EMBL/GenBank/DDBJ whole genome shotgun (WGS) entry which is preliminary data.</text>
</comment>
<feature type="DNA-binding region" description="H-T-H motif" evidence="2">
    <location>
        <begin position="28"/>
        <end position="47"/>
    </location>
</feature>
<organism evidence="4 5">
    <name type="scientific">Algoriphagus jejuensis</name>
    <dbReference type="NCBI Taxonomy" id="419934"/>
    <lineage>
        <taxon>Bacteria</taxon>
        <taxon>Pseudomonadati</taxon>
        <taxon>Bacteroidota</taxon>
        <taxon>Cytophagia</taxon>
        <taxon>Cytophagales</taxon>
        <taxon>Cyclobacteriaceae</taxon>
        <taxon>Algoriphagus</taxon>
    </lineage>
</organism>
<evidence type="ECO:0000313" key="5">
    <source>
        <dbReference type="Proteomes" id="UP001500469"/>
    </source>
</evidence>
<evidence type="ECO:0000256" key="2">
    <source>
        <dbReference type="PROSITE-ProRule" id="PRU00335"/>
    </source>
</evidence>
<keyword evidence="5" id="KW-1185">Reference proteome</keyword>
<dbReference type="InterPro" id="IPR001647">
    <property type="entry name" value="HTH_TetR"/>
</dbReference>
<evidence type="ECO:0000256" key="1">
    <source>
        <dbReference type="ARBA" id="ARBA00023125"/>
    </source>
</evidence>
<dbReference type="Gene3D" id="1.10.357.10">
    <property type="entry name" value="Tetracycline Repressor, domain 2"/>
    <property type="match status" value="1"/>
</dbReference>
<name>A0ABP3YHZ8_9BACT</name>
<dbReference type="Proteomes" id="UP001500469">
    <property type="component" value="Unassembled WGS sequence"/>
</dbReference>
<evidence type="ECO:0000313" key="4">
    <source>
        <dbReference type="EMBL" id="GAA0881216.1"/>
    </source>
</evidence>
<feature type="domain" description="HTH tetR-type" evidence="3">
    <location>
        <begin position="5"/>
        <end position="65"/>
    </location>
</feature>